<keyword evidence="3" id="KW-1185">Reference proteome</keyword>
<keyword evidence="1" id="KW-0812">Transmembrane</keyword>
<keyword evidence="1" id="KW-0472">Membrane</keyword>
<reference evidence="3" key="1">
    <citation type="journal article" date="2019" name="Int. J. Syst. Evol. Microbiol.">
        <title>The Global Catalogue of Microorganisms (GCM) 10K type strain sequencing project: providing services to taxonomists for standard genome sequencing and annotation.</title>
        <authorList>
            <consortium name="The Broad Institute Genomics Platform"/>
            <consortium name="The Broad Institute Genome Sequencing Center for Infectious Disease"/>
            <person name="Wu L."/>
            <person name="Ma J."/>
        </authorList>
    </citation>
    <scope>NUCLEOTIDE SEQUENCE [LARGE SCALE GENOMIC DNA]</scope>
    <source>
        <strain evidence="3">CCUG 54523</strain>
    </source>
</reference>
<feature type="transmembrane region" description="Helical" evidence="1">
    <location>
        <begin position="115"/>
        <end position="139"/>
    </location>
</feature>
<comment type="caution">
    <text evidence="2">The sequence shown here is derived from an EMBL/GenBank/DDBJ whole genome shotgun (WGS) entry which is preliminary data.</text>
</comment>
<evidence type="ECO:0000313" key="2">
    <source>
        <dbReference type="EMBL" id="MFD0790218.1"/>
    </source>
</evidence>
<keyword evidence="1" id="KW-1133">Transmembrane helix</keyword>
<organism evidence="2 3">
    <name type="scientific">Microbacterium insulae</name>
    <dbReference type="NCBI Taxonomy" id="483014"/>
    <lineage>
        <taxon>Bacteria</taxon>
        <taxon>Bacillati</taxon>
        <taxon>Actinomycetota</taxon>
        <taxon>Actinomycetes</taxon>
        <taxon>Micrococcales</taxon>
        <taxon>Microbacteriaceae</taxon>
        <taxon>Microbacterium</taxon>
    </lineage>
</organism>
<accession>A0ABW3AGT0</accession>
<evidence type="ECO:0000313" key="3">
    <source>
        <dbReference type="Proteomes" id="UP001597055"/>
    </source>
</evidence>
<gene>
    <name evidence="2" type="ORF">ACFQ0P_07410</name>
</gene>
<sequence length="156" mass="16768">MSELWQGVLWGALLSIPIGIIVNVSSPAISRALDRRNSTAAARRSAEDLEFRAEAARLAKDRPALYTVLLESLLRIAFVTAIFGALAGVLTLVGQLLDPVIAMTYIGFFGRGIEFLPSLVFAASQLAALIGTILVLNIARQAIILIREVRKVSIAP</sequence>
<evidence type="ECO:0000256" key="1">
    <source>
        <dbReference type="SAM" id="Phobius"/>
    </source>
</evidence>
<protein>
    <submittedName>
        <fullName evidence="2">Uncharacterized protein</fullName>
    </submittedName>
</protein>
<dbReference type="EMBL" id="JBHTII010000001">
    <property type="protein sequence ID" value="MFD0790218.1"/>
    <property type="molecule type" value="Genomic_DNA"/>
</dbReference>
<name>A0ABW3AGT0_9MICO</name>
<dbReference type="Proteomes" id="UP001597055">
    <property type="component" value="Unassembled WGS sequence"/>
</dbReference>
<feature type="transmembrane region" description="Helical" evidence="1">
    <location>
        <begin position="72"/>
        <end position="95"/>
    </location>
</feature>
<feature type="transmembrane region" description="Helical" evidence="1">
    <location>
        <begin position="6"/>
        <end position="26"/>
    </location>
</feature>
<proteinExistence type="predicted"/>
<dbReference type="RefSeq" id="WP_204977938.1">
    <property type="nucleotide sequence ID" value="NZ_JBHTII010000001.1"/>
</dbReference>